<proteinExistence type="predicted"/>
<dbReference type="Pfam" id="PF13578">
    <property type="entry name" value="Methyltransf_24"/>
    <property type="match status" value="1"/>
</dbReference>
<evidence type="ECO:0000313" key="1">
    <source>
        <dbReference type="EMBL" id="QHT35006.1"/>
    </source>
</evidence>
<protein>
    <recommendedName>
        <fullName evidence="2">Methyltransferase</fullName>
    </recommendedName>
</protein>
<dbReference type="InterPro" id="IPR029063">
    <property type="entry name" value="SAM-dependent_MTases_sf"/>
</dbReference>
<dbReference type="EMBL" id="MN739011">
    <property type="protein sequence ID" value="QHT35006.1"/>
    <property type="molecule type" value="Genomic_DNA"/>
</dbReference>
<name>A0A6C0F0I5_9ZZZZ</name>
<dbReference type="AlphaFoldDB" id="A0A6C0F0I5"/>
<reference evidence="1" key="1">
    <citation type="journal article" date="2020" name="Nature">
        <title>Giant virus diversity and host interactions through global metagenomics.</title>
        <authorList>
            <person name="Schulz F."/>
            <person name="Roux S."/>
            <person name="Paez-Espino D."/>
            <person name="Jungbluth S."/>
            <person name="Walsh D.A."/>
            <person name="Denef V.J."/>
            <person name="McMahon K.D."/>
            <person name="Konstantinidis K.T."/>
            <person name="Eloe-Fadrosh E.A."/>
            <person name="Kyrpides N.C."/>
            <person name="Woyke T."/>
        </authorList>
    </citation>
    <scope>NUCLEOTIDE SEQUENCE</scope>
    <source>
        <strain evidence="1">GVMAG-M-3300009180-1</strain>
    </source>
</reference>
<dbReference type="SUPFAM" id="SSF53335">
    <property type="entry name" value="S-adenosyl-L-methionine-dependent methyltransferases"/>
    <property type="match status" value="1"/>
</dbReference>
<dbReference type="CDD" id="cd02440">
    <property type="entry name" value="AdoMet_MTases"/>
    <property type="match status" value="1"/>
</dbReference>
<dbReference type="Gene3D" id="3.40.50.150">
    <property type="entry name" value="Vaccinia Virus protein VP39"/>
    <property type="match status" value="1"/>
</dbReference>
<evidence type="ECO:0008006" key="2">
    <source>
        <dbReference type="Google" id="ProtNLM"/>
    </source>
</evidence>
<accession>A0A6C0F0I5</accession>
<sequence length="198" mass="23231">MIIPISNEILDTFQLKNHEYMVNSDYYVNKSGDQEYRLYSYLSTFFNHSIILDVGTLTGRSAIALSHNNSNHVISYDINDYIGDINHKLFTKSNIKFHLKDVFEDLTEDFVKKLSIVMIDVDHYETFERRLIDRLKELKFSGIIILDDITGHPDPKVKECMQRLWDGITDEKYDFTKYAHWSGTGVILINTDIQFKFD</sequence>
<organism evidence="1">
    <name type="scientific">viral metagenome</name>
    <dbReference type="NCBI Taxonomy" id="1070528"/>
    <lineage>
        <taxon>unclassified sequences</taxon>
        <taxon>metagenomes</taxon>
        <taxon>organismal metagenomes</taxon>
    </lineage>
</organism>